<proteinExistence type="predicted"/>
<name>A0A3B1C8L9_9ZZZZ</name>
<sequence length="84" mass="9605">MSILTLYSANWCPDCHAAKRVLDEKGIEYNLVDIEENQEAVDIIVAAMGKRVLPTLEYNGSYIDGNHFDGEKFEKELEELLKEK</sequence>
<protein>
    <recommendedName>
        <fullName evidence="1">Glutaredoxin domain-containing protein</fullName>
    </recommendedName>
</protein>
<feature type="domain" description="Glutaredoxin" evidence="1">
    <location>
        <begin position="5"/>
        <end position="63"/>
    </location>
</feature>
<dbReference type="InterPro" id="IPR051548">
    <property type="entry name" value="Grx-like_ET"/>
</dbReference>
<dbReference type="PANTHER" id="PTHR34386">
    <property type="entry name" value="GLUTAREDOXIN"/>
    <property type="match status" value="1"/>
</dbReference>
<dbReference type="EMBL" id="UOGB01000139">
    <property type="protein sequence ID" value="VAX19220.1"/>
    <property type="molecule type" value="Genomic_DNA"/>
</dbReference>
<dbReference type="AlphaFoldDB" id="A0A3B1C8L9"/>
<dbReference type="CDD" id="cd02976">
    <property type="entry name" value="NrdH"/>
    <property type="match status" value="1"/>
</dbReference>
<dbReference type="Gene3D" id="3.40.30.10">
    <property type="entry name" value="Glutaredoxin"/>
    <property type="match status" value="1"/>
</dbReference>
<dbReference type="SUPFAM" id="SSF52833">
    <property type="entry name" value="Thioredoxin-like"/>
    <property type="match status" value="1"/>
</dbReference>
<gene>
    <name evidence="2" type="ORF">MNBD_NITROSPINAE03-1418</name>
</gene>
<evidence type="ECO:0000259" key="1">
    <source>
        <dbReference type="Pfam" id="PF00462"/>
    </source>
</evidence>
<dbReference type="GO" id="GO:0009055">
    <property type="term" value="F:electron transfer activity"/>
    <property type="evidence" value="ECO:0007669"/>
    <property type="project" value="TreeGrafter"/>
</dbReference>
<dbReference type="PROSITE" id="PS51354">
    <property type="entry name" value="GLUTAREDOXIN_2"/>
    <property type="match status" value="1"/>
</dbReference>
<evidence type="ECO:0000313" key="2">
    <source>
        <dbReference type="EMBL" id="VAX19220.1"/>
    </source>
</evidence>
<dbReference type="InterPro" id="IPR036249">
    <property type="entry name" value="Thioredoxin-like_sf"/>
</dbReference>
<dbReference type="Pfam" id="PF00462">
    <property type="entry name" value="Glutaredoxin"/>
    <property type="match status" value="1"/>
</dbReference>
<organism evidence="2">
    <name type="scientific">hydrothermal vent metagenome</name>
    <dbReference type="NCBI Taxonomy" id="652676"/>
    <lineage>
        <taxon>unclassified sequences</taxon>
        <taxon>metagenomes</taxon>
        <taxon>ecological metagenomes</taxon>
    </lineage>
</organism>
<dbReference type="InterPro" id="IPR002109">
    <property type="entry name" value="Glutaredoxin"/>
</dbReference>
<dbReference type="GO" id="GO:0045454">
    <property type="term" value="P:cell redox homeostasis"/>
    <property type="evidence" value="ECO:0007669"/>
    <property type="project" value="TreeGrafter"/>
</dbReference>
<accession>A0A3B1C8L9</accession>
<dbReference type="PANTHER" id="PTHR34386:SF1">
    <property type="entry name" value="GLUTAREDOXIN-LIKE PROTEIN NRDH"/>
    <property type="match status" value="1"/>
</dbReference>
<reference evidence="2" key="1">
    <citation type="submission" date="2018-06" db="EMBL/GenBank/DDBJ databases">
        <authorList>
            <person name="Zhirakovskaya E."/>
        </authorList>
    </citation>
    <scope>NUCLEOTIDE SEQUENCE</scope>
</reference>